<evidence type="ECO:0000256" key="4">
    <source>
        <dbReference type="ARBA" id="ARBA00022679"/>
    </source>
</evidence>
<keyword evidence="9" id="KW-1133">Transmembrane helix</keyword>
<dbReference type="Pfam" id="PF07730">
    <property type="entry name" value="HisKA_3"/>
    <property type="match status" value="1"/>
</dbReference>
<dbReference type="PANTHER" id="PTHR24421">
    <property type="entry name" value="NITRATE/NITRITE SENSOR PROTEIN NARX-RELATED"/>
    <property type="match status" value="1"/>
</dbReference>
<dbReference type="PANTHER" id="PTHR24421:SF10">
    <property type="entry name" value="NITRATE_NITRITE SENSOR PROTEIN NARQ"/>
    <property type="match status" value="1"/>
</dbReference>
<feature type="transmembrane region" description="Helical" evidence="9">
    <location>
        <begin position="137"/>
        <end position="157"/>
    </location>
</feature>
<keyword evidence="13" id="KW-1185">Reference proteome</keyword>
<evidence type="ECO:0000256" key="2">
    <source>
        <dbReference type="ARBA" id="ARBA00012438"/>
    </source>
</evidence>
<protein>
    <recommendedName>
        <fullName evidence="2">histidine kinase</fullName>
        <ecNumber evidence="2">2.7.13.3</ecNumber>
    </recommendedName>
</protein>
<evidence type="ECO:0000256" key="6">
    <source>
        <dbReference type="ARBA" id="ARBA00022777"/>
    </source>
</evidence>
<evidence type="ECO:0000256" key="7">
    <source>
        <dbReference type="ARBA" id="ARBA00022840"/>
    </source>
</evidence>
<keyword evidence="3" id="KW-0597">Phosphoprotein</keyword>
<dbReference type="Gene3D" id="1.20.5.1930">
    <property type="match status" value="1"/>
</dbReference>
<dbReference type="EC" id="2.7.13.3" evidence="2"/>
<keyword evidence="9" id="KW-0472">Membrane</keyword>
<gene>
    <name evidence="12" type="ORF">ACFFGN_17210</name>
</gene>
<evidence type="ECO:0000256" key="5">
    <source>
        <dbReference type="ARBA" id="ARBA00022741"/>
    </source>
</evidence>
<keyword evidence="8" id="KW-0902">Two-component regulatory system</keyword>
<organism evidence="12 13">
    <name type="scientific">Kribbella deserti</name>
    <dbReference type="NCBI Taxonomy" id="1926257"/>
    <lineage>
        <taxon>Bacteria</taxon>
        <taxon>Bacillati</taxon>
        <taxon>Actinomycetota</taxon>
        <taxon>Actinomycetes</taxon>
        <taxon>Propionibacteriales</taxon>
        <taxon>Kribbellaceae</taxon>
        <taxon>Kribbella</taxon>
    </lineage>
</organism>
<feature type="transmembrane region" description="Helical" evidence="9">
    <location>
        <begin position="97"/>
        <end position="130"/>
    </location>
</feature>
<accession>A0ABV6QP98</accession>
<evidence type="ECO:0000256" key="3">
    <source>
        <dbReference type="ARBA" id="ARBA00022553"/>
    </source>
</evidence>
<dbReference type="GO" id="GO:0016301">
    <property type="term" value="F:kinase activity"/>
    <property type="evidence" value="ECO:0007669"/>
    <property type="project" value="UniProtKB-KW"/>
</dbReference>
<proteinExistence type="predicted"/>
<dbReference type="InterPro" id="IPR011712">
    <property type="entry name" value="Sig_transdc_His_kin_sub3_dim/P"/>
</dbReference>
<evidence type="ECO:0000256" key="1">
    <source>
        <dbReference type="ARBA" id="ARBA00000085"/>
    </source>
</evidence>
<dbReference type="EMBL" id="JBHLTC010000018">
    <property type="protein sequence ID" value="MFC0625821.1"/>
    <property type="molecule type" value="Genomic_DNA"/>
</dbReference>
<dbReference type="CDD" id="cd16917">
    <property type="entry name" value="HATPase_UhpB-NarQ-NarX-like"/>
    <property type="match status" value="1"/>
</dbReference>
<dbReference type="InterPro" id="IPR003594">
    <property type="entry name" value="HATPase_dom"/>
</dbReference>
<name>A0ABV6QP98_9ACTN</name>
<keyword evidence="5" id="KW-0547">Nucleotide-binding</keyword>
<dbReference type="RefSeq" id="WP_380048618.1">
    <property type="nucleotide sequence ID" value="NZ_JBHLTC010000018.1"/>
</dbReference>
<feature type="transmembrane region" description="Helical" evidence="9">
    <location>
        <begin position="75"/>
        <end position="91"/>
    </location>
</feature>
<keyword evidence="9" id="KW-0812">Transmembrane</keyword>
<evidence type="ECO:0000313" key="12">
    <source>
        <dbReference type="EMBL" id="MFC0625821.1"/>
    </source>
</evidence>
<evidence type="ECO:0000256" key="9">
    <source>
        <dbReference type="SAM" id="Phobius"/>
    </source>
</evidence>
<dbReference type="InterPro" id="IPR036890">
    <property type="entry name" value="HATPase_C_sf"/>
</dbReference>
<evidence type="ECO:0000259" key="10">
    <source>
        <dbReference type="Pfam" id="PF02518"/>
    </source>
</evidence>
<keyword evidence="4" id="KW-0808">Transferase</keyword>
<evidence type="ECO:0000259" key="11">
    <source>
        <dbReference type="Pfam" id="PF07730"/>
    </source>
</evidence>
<feature type="domain" description="Histidine kinase/HSP90-like ATPase" evidence="10">
    <location>
        <begin position="323"/>
        <end position="411"/>
    </location>
</feature>
<evidence type="ECO:0000256" key="8">
    <source>
        <dbReference type="ARBA" id="ARBA00023012"/>
    </source>
</evidence>
<dbReference type="Pfam" id="PF02518">
    <property type="entry name" value="HATPase_c"/>
    <property type="match status" value="1"/>
</dbReference>
<dbReference type="SUPFAM" id="SSF55874">
    <property type="entry name" value="ATPase domain of HSP90 chaperone/DNA topoisomerase II/histidine kinase"/>
    <property type="match status" value="1"/>
</dbReference>
<evidence type="ECO:0000313" key="13">
    <source>
        <dbReference type="Proteomes" id="UP001589890"/>
    </source>
</evidence>
<reference evidence="12 13" key="1">
    <citation type="submission" date="2024-09" db="EMBL/GenBank/DDBJ databases">
        <authorList>
            <person name="Sun Q."/>
            <person name="Mori K."/>
        </authorList>
    </citation>
    <scope>NUCLEOTIDE SEQUENCE [LARGE SCALE GENOMIC DNA]</scope>
    <source>
        <strain evidence="12 13">CGMCC 1.15906</strain>
    </source>
</reference>
<comment type="catalytic activity">
    <reaction evidence="1">
        <text>ATP + protein L-histidine = ADP + protein N-phospho-L-histidine.</text>
        <dbReference type="EC" id="2.7.13.3"/>
    </reaction>
</comment>
<dbReference type="InterPro" id="IPR050482">
    <property type="entry name" value="Sensor_HK_TwoCompSys"/>
</dbReference>
<comment type="caution">
    <text evidence="12">The sequence shown here is derived from an EMBL/GenBank/DDBJ whole genome shotgun (WGS) entry which is preliminary data.</text>
</comment>
<sequence length="420" mass="45173">MAEDQNRPSARGLDVALSPKAARAAATCREWTRTYATTRGWWMGPDAAQRANHLVTACFPVAIAWTSFRHDSPHGWLVLVSGLLQSTALMFGRRYPLAVVIVVGLVDLVLTALGGYVLAFGVVIGVYYAACWADRRGLRMALAAAATYLTVLTVLAIDEQGGLPLIALTVIGLAGFTFSGRFEASQRQRITELRETSTRLVEERAVAEQRAADRERALLARELHDILNHSVTRMVLDAEAGAETGDEAAARQTLRRVADTGRDSLAELRRLLGVLRTDGPDELRPPPTLAELDELVARIPAGGPQVTIERHGPVRTADTSIELAAYRVVQESLTNVAKHAGGVPTIVRLTYLPGSLEIEVSNQLPDPPAPTDAVRGTGLVGMRERVELLGGTVHAGTHDGGFAVYATLPLRQPVRSGEPA</sequence>
<keyword evidence="7" id="KW-0067">ATP-binding</keyword>
<keyword evidence="6 12" id="KW-0418">Kinase</keyword>
<feature type="transmembrane region" description="Helical" evidence="9">
    <location>
        <begin position="163"/>
        <end position="184"/>
    </location>
</feature>
<dbReference type="Gene3D" id="3.30.565.10">
    <property type="entry name" value="Histidine kinase-like ATPase, C-terminal domain"/>
    <property type="match status" value="1"/>
</dbReference>
<dbReference type="Proteomes" id="UP001589890">
    <property type="component" value="Unassembled WGS sequence"/>
</dbReference>
<feature type="domain" description="Signal transduction histidine kinase subgroup 3 dimerisation and phosphoacceptor" evidence="11">
    <location>
        <begin position="215"/>
        <end position="278"/>
    </location>
</feature>